<dbReference type="AlphaFoldDB" id="A0AA36GYK1"/>
<comment type="caution">
    <text evidence="4">The sequence shown here is derived from an EMBL/GenBank/DDBJ whole genome shotgun (WGS) entry which is preliminary data.</text>
</comment>
<dbReference type="CDD" id="cd16117">
    <property type="entry name" value="UBX_UBXN4"/>
    <property type="match status" value="1"/>
</dbReference>
<dbReference type="Pfam" id="PF00789">
    <property type="entry name" value="UBX"/>
    <property type="match status" value="1"/>
</dbReference>
<keyword evidence="5" id="KW-1185">Reference proteome</keyword>
<accession>A0AA36GYK1</accession>
<gene>
    <name evidence="4" type="ORF">CYNAS_LOCUS12490</name>
</gene>
<dbReference type="EMBL" id="CATQJL010000223">
    <property type="protein sequence ID" value="CAJ0600507.1"/>
    <property type="molecule type" value="Genomic_DNA"/>
</dbReference>
<dbReference type="InterPro" id="IPR001012">
    <property type="entry name" value="UBX_dom"/>
</dbReference>
<dbReference type="Proteomes" id="UP001176961">
    <property type="component" value="Unassembled WGS sequence"/>
</dbReference>
<evidence type="ECO:0000259" key="3">
    <source>
        <dbReference type="PROSITE" id="PS50033"/>
    </source>
</evidence>
<feature type="region of interest" description="Disordered" evidence="2">
    <location>
        <begin position="118"/>
        <end position="158"/>
    </location>
</feature>
<dbReference type="InterPro" id="IPR029071">
    <property type="entry name" value="Ubiquitin-like_domsf"/>
</dbReference>
<evidence type="ECO:0000256" key="1">
    <source>
        <dbReference type="ARBA" id="ARBA00040925"/>
    </source>
</evidence>
<feature type="compositionally biased region" description="Low complexity" evidence="2">
    <location>
        <begin position="141"/>
        <end position="155"/>
    </location>
</feature>
<proteinExistence type="predicted"/>
<protein>
    <recommendedName>
        <fullName evidence="1">UBX domain-containing protein 4</fullName>
    </recommendedName>
</protein>
<dbReference type="SMART" id="SM00166">
    <property type="entry name" value="UBX"/>
    <property type="match status" value="1"/>
</dbReference>
<feature type="compositionally biased region" description="Basic and acidic residues" evidence="2">
    <location>
        <begin position="240"/>
        <end position="251"/>
    </location>
</feature>
<feature type="domain" description="UBX" evidence="3">
    <location>
        <begin position="271"/>
        <end position="348"/>
    </location>
</feature>
<reference evidence="4" key="1">
    <citation type="submission" date="2023-07" db="EMBL/GenBank/DDBJ databases">
        <authorList>
            <consortium name="CYATHOMIX"/>
        </authorList>
    </citation>
    <scope>NUCLEOTIDE SEQUENCE</scope>
    <source>
        <strain evidence="4">N/A</strain>
    </source>
</reference>
<dbReference type="GO" id="GO:0036503">
    <property type="term" value="P:ERAD pathway"/>
    <property type="evidence" value="ECO:0007669"/>
    <property type="project" value="TreeGrafter"/>
</dbReference>
<dbReference type="GO" id="GO:0005783">
    <property type="term" value="C:endoplasmic reticulum"/>
    <property type="evidence" value="ECO:0007669"/>
    <property type="project" value="TreeGrafter"/>
</dbReference>
<evidence type="ECO:0000313" key="4">
    <source>
        <dbReference type="EMBL" id="CAJ0600507.1"/>
    </source>
</evidence>
<feature type="region of interest" description="Disordered" evidence="2">
    <location>
        <begin position="398"/>
        <end position="452"/>
    </location>
</feature>
<feature type="compositionally biased region" description="Pro residues" evidence="2">
    <location>
        <begin position="260"/>
        <end position="269"/>
    </location>
</feature>
<feature type="compositionally biased region" description="Low complexity" evidence="2">
    <location>
        <begin position="118"/>
        <end position="132"/>
    </location>
</feature>
<organism evidence="4 5">
    <name type="scientific">Cylicocyclus nassatus</name>
    <name type="common">Nematode worm</name>
    <dbReference type="NCBI Taxonomy" id="53992"/>
    <lineage>
        <taxon>Eukaryota</taxon>
        <taxon>Metazoa</taxon>
        <taxon>Ecdysozoa</taxon>
        <taxon>Nematoda</taxon>
        <taxon>Chromadorea</taxon>
        <taxon>Rhabditida</taxon>
        <taxon>Rhabditina</taxon>
        <taxon>Rhabditomorpha</taxon>
        <taxon>Strongyloidea</taxon>
        <taxon>Strongylidae</taxon>
        <taxon>Cylicocyclus</taxon>
    </lineage>
</organism>
<name>A0AA36GYK1_CYLNA</name>
<feature type="region of interest" description="Disordered" evidence="2">
    <location>
        <begin position="240"/>
        <end position="273"/>
    </location>
</feature>
<dbReference type="PANTHER" id="PTHR46424:SF1">
    <property type="entry name" value="UBX DOMAIN-CONTAINING PROTEIN 4"/>
    <property type="match status" value="1"/>
</dbReference>
<feature type="compositionally biased region" description="Polar residues" evidence="2">
    <location>
        <begin position="442"/>
        <end position="452"/>
    </location>
</feature>
<dbReference type="SUPFAM" id="SSF54236">
    <property type="entry name" value="Ubiquitin-like"/>
    <property type="match status" value="1"/>
</dbReference>
<dbReference type="PANTHER" id="PTHR46424">
    <property type="entry name" value="UBX DOMAIN-CONTAINING PROTEIN 4"/>
    <property type="match status" value="1"/>
</dbReference>
<evidence type="ECO:0000256" key="2">
    <source>
        <dbReference type="SAM" id="MobiDB-lite"/>
    </source>
</evidence>
<feature type="compositionally biased region" description="Basic and acidic residues" evidence="2">
    <location>
        <begin position="407"/>
        <end position="420"/>
    </location>
</feature>
<evidence type="ECO:0000313" key="5">
    <source>
        <dbReference type="Proteomes" id="UP001176961"/>
    </source>
</evidence>
<dbReference type="PROSITE" id="PS50033">
    <property type="entry name" value="UBX"/>
    <property type="match status" value="1"/>
</dbReference>
<sequence length="452" mass="50655">MQWFAGSVSTAIQVSRKNNALFIVFIESKNAKGEKMRELWDKIEPTLFDCAFVGIHLMEGDEAAKQFAQIYPTPVLPASYIIDNLGKPIEVITLLKDLDYDEFYSKLDRAAKAFTAGKKAGSSSRSAAHSSGDIQQADQPSTSKQSSSSNTSALSLEEKVERAKRLLEEKKKAEEEAAKLREKERELERINEGKLAQEALKKREEQAIIDAAAQRRRDKIEAEKERQRLIAQIKADREEREYRERLARHADTASAGDMPAQPPPPPKMEPIPSDRCRVQVRLPDGDNIVEEFSSSDCLNALMELIRQDGRVRGAFSLAQVYPRKVFTEEELQKSYLELCLTPSCTLLVIQKHPKTSNIIAASPFGGVFSLISMLLIAPLQYIYGVVAGWFGWGSGSGSSSSSNQTRQEPKRQREHHDGATVRRRGNVTRLHNTNDDSEDDNANWNGNSTQFL</sequence>
<dbReference type="Gene3D" id="3.10.20.90">
    <property type="entry name" value="Phosphatidylinositol 3-kinase Catalytic Subunit, Chain A, domain 1"/>
    <property type="match status" value="1"/>
</dbReference>